<reference evidence="2 3" key="1">
    <citation type="journal article" date="2012" name="Int. J. Syst. Evol. Microbiol.">
        <title>Flammeovirga pacifica sp. nov., isolated from deep-sea sediment.</title>
        <authorList>
            <person name="Xu H."/>
            <person name="Fu Y."/>
            <person name="Yang N."/>
            <person name="Ding Z."/>
            <person name="Lai Q."/>
            <person name="Zeng R."/>
        </authorList>
    </citation>
    <scope>NUCLEOTIDE SEQUENCE [LARGE SCALE GENOMIC DNA]</scope>
    <source>
        <strain evidence="3">DSM 24597 / LMG 26175 / WPAGA1</strain>
    </source>
</reference>
<feature type="domain" description="Rhodanese" evidence="1">
    <location>
        <begin position="31"/>
        <end position="121"/>
    </location>
</feature>
<name>A0A1S1Z5K5_FLAPC</name>
<dbReference type="PANTHER" id="PTHR43031">
    <property type="entry name" value="FAD-DEPENDENT OXIDOREDUCTASE"/>
    <property type="match status" value="1"/>
</dbReference>
<dbReference type="EMBL" id="JRYR02000001">
    <property type="protein sequence ID" value="OHX68477.1"/>
    <property type="molecule type" value="Genomic_DNA"/>
</dbReference>
<accession>A0A1S1Z5K5</accession>
<organism evidence="2 3">
    <name type="scientific">Flammeovirga pacifica</name>
    <dbReference type="NCBI Taxonomy" id="915059"/>
    <lineage>
        <taxon>Bacteria</taxon>
        <taxon>Pseudomonadati</taxon>
        <taxon>Bacteroidota</taxon>
        <taxon>Cytophagia</taxon>
        <taxon>Cytophagales</taxon>
        <taxon>Flammeovirgaceae</taxon>
        <taxon>Flammeovirga</taxon>
    </lineage>
</organism>
<proteinExistence type="predicted"/>
<dbReference type="InterPro" id="IPR050229">
    <property type="entry name" value="GlpE_sulfurtransferase"/>
</dbReference>
<dbReference type="Pfam" id="PF00581">
    <property type="entry name" value="Rhodanese"/>
    <property type="match status" value="1"/>
</dbReference>
<dbReference type="CDD" id="cd00158">
    <property type="entry name" value="RHOD"/>
    <property type="match status" value="1"/>
</dbReference>
<sequence length="122" mass="13147">MACFLVFSCSSTSAQNEPQVSVSEFAQIRTDKPNAIVIDVRTPGEYSGGTMEGAQNCNVKSDTFRDQVKDIDKDATVMVFCKGGVRSAKAKKILQEMGFTNVVDLEGGFDSWKNGGGKVVQP</sequence>
<dbReference type="InterPro" id="IPR036873">
    <property type="entry name" value="Rhodanese-like_dom_sf"/>
</dbReference>
<dbReference type="PANTHER" id="PTHR43031:SF1">
    <property type="entry name" value="PYRIDINE NUCLEOTIDE-DISULPHIDE OXIDOREDUCTASE"/>
    <property type="match status" value="1"/>
</dbReference>
<dbReference type="InterPro" id="IPR001763">
    <property type="entry name" value="Rhodanese-like_dom"/>
</dbReference>
<gene>
    <name evidence="2" type="ORF">NH26_07030</name>
</gene>
<evidence type="ECO:0000313" key="2">
    <source>
        <dbReference type="EMBL" id="OHX68477.1"/>
    </source>
</evidence>
<dbReference type="Proteomes" id="UP000179797">
    <property type="component" value="Unassembled WGS sequence"/>
</dbReference>
<dbReference type="AlphaFoldDB" id="A0A1S1Z5K5"/>
<comment type="caution">
    <text evidence="2">The sequence shown here is derived from an EMBL/GenBank/DDBJ whole genome shotgun (WGS) entry which is preliminary data.</text>
</comment>
<protein>
    <recommendedName>
        <fullName evidence="1">Rhodanese domain-containing protein</fullName>
    </recommendedName>
</protein>
<dbReference type="STRING" id="915059.NH26_07030"/>
<dbReference type="SMART" id="SM00450">
    <property type="entry name" value="RHOD"/>
    <property type="match status" value="1"/>
</dbReference>
<evidence type="ECO:0000313" key="3">
    <source>
        <dbReference type="Proteomes" id="UP000179797"/>
    </source>
</evidence>
<evidence type="ECO:0000259" key="1">
    <source>
        <dbReference type="PROSITE" id="PS50206"/>
    </source>
</evidence>
<keyword evidence="3" id="KW-1185">Reference proteome</keyword>
<dbReference type="SUPFAM" id="SSF52821">
    <property type="entry name" value="Rhodanese/Cell cycle control phosphatase"/>
    <property type="match status" value="1"/>
</dbReference>
<dbReference type="PROSITE" id="PS50206">
    <property type="entry name" value="RHODANESE_3"/>
    <property type="match status" value="1"/>
</dbReference>
<dbReference type="Gene3D" id="3.40.250.10">
    <property type="entry name" value="Rhodanese-like domain"/>
    <property type="match status" value="1"/>
</dbReference>